<evidence type="ECO:0000313" key="2">
    <source>
        <dbReference type="EMBL" id="QNS04443.1"/>
    </source>
</evidence>
<evidence type="ECO:0000259" key="1">
    <source>
        <dbReference type="Pfam" id="PF07045"/>
    </source>
</evidence>
<dbReference type="Proteomes" id="UP000516428">
    <property type="component" value="Chromosome"/>
</dbReference>
<protein>
    <submittedName>
        <fullName evidence="2">DUF1330 domain-containing protein</fullName>
    </submittedName>
</protein>
<proteinExistence type="predicted"/>
<dbReference type="SUPFAM" id="SSF54909">
    <property type="entry name" value="Dimeric alpha+beta barrel"/>
    <property type="match status" value="1"/>
</dbReference>
<gene>
    <name evidence="2" type="ORF">IAG42_12985</name>
</gene>
<dbReference type="InterPro" id="IPR011008">
    <property type="entry name" value="Dimeric_a/b-barrel"/>
</dbReference>
<accession>A0A7H1B6T8</accession>
<dbReference type="EMBL" id="CP061281">
    <property type="protein sequence ID" value="QNS04443.1"/>
    <property type="molecule type" value="Genomic_DNA"/>
</dbReference>
<dbReference type="PANTHER" id="PTHR41521">
    <property type="match status" value="1"/>
</dbReference>
<sequence length="115" mass="12648">MTAYAIAVLRPTPPVHPEVLEYIERVQSTFEPYGGRFLSHGRTGEWKEGERLGDVVIVEFPDLERAQAWYASPAYQEILPLRTAHIPGELVIVEGVPAGYDAVRTAGEMRAAAAA</sequence>
<reference evidence="2 3" key="1">
    <citation type="submission" date="2020-09" db="EMBL/GenBank/DDBJ databases">
        <title>A novel species.</title>
        <authorList>
            <person name="Gao J."/>
        </authorList>
    </citation>
    <scope>NUCLEOTIDE SEQUENCE [LARGE SCALE GENOMIC DNA]</scope>
    <source>
        <strain evidence="2 3">CRXT-Y-14</strain>
    </source>
</reference>
<name>A0A7H1B6T8_9ACTN</name>
<evidence type="ECO:0000313" key="3">
    <source>
        <dbReference type="Proteomes" id="UP000516428"/>
    </source>
</evidence>
<dbReference type="InterPro" id="IPR010753">
    <property type="entry name" value="DUF1330"/>
</dbReference>
<organism evidence="2 3">
    <name type="scientific">Streptomyces xanthii</name>
    <dbReference type="NCBI Taxonomy" id="2768069"/>
    <lineage>
        <taxon>Bacteria</taxon>
        <taxon>Bacillati</taxon>
        <taxon>Actinomycetota</taxon>
        <taxon>Actinomycetes</taxon>
        <taxon>Kitasatosporales</taxon>
        <taxon>Streptomycetaceae</taxon>
        <taxon>Streptomyces</taxon>
    </lineage>
</organism>
<dbReference type="KEGG" id="sxn:IAG42_12985"/>
<dbReference type="Gene3D" id="3.30.70.100">
    <property type="match status" value="1"/>
</dbReference>
<dbReference type="PANTHER" id="PTHR41521:SF4">
    <property type="entry name" value="BLR0684 PROTEIN"/>
    <property type="match status" value="1"/>
</dbReference>
<dbReference type="AlphaFoldDB" id="A0A7H1B6T8"/>
<dbReference type="RefSeq" id="WP_188337179.1">
    <property type="nucleotide sequence ID" value="NZ_CP061281.1"/>
</dbReference>
<feature type="domain" description="DUF1330" evidence="1">
    <location>
        <begin position="2"/>
        <end position="96"/>
    </location>
</feature>
<keyword evidence="3" id="KW-1185">Reference proteome</keyword>
<dbReference type="Pfam" id="PF07045">
    <property type="entry name" value="DUF1330"/>
    <property type="match status" value="1"/>
</dbReference>